<accession>A0ABT4AI11</accession>
<evidence type="ECO:0000259" key="1">
    <source>
        <dbReference type="Pfam" id="PF13709"/>
    </source>
</evidence>
<dbReference type="RefSeq" id="WP_267539918.1">
    <property type="nucleotide sequence ID" value="NZ_JAPNKA010000001.1"/>
</dbReference>
<proteinExistence type="predicted"/>
<name>A0ABT4AI11_9BACT</name>
<dbReference type="Gene3D" id="3.40.50.12140">
    <property type="entry name" value="Domain of unknown function DUF4159"/>
    <property type="match status" value="1"/>
</dbReference>
<dbReference type="PROSITE" id="PS51318">
    <property type="entry name" value="TAT"/>
    <property type="match status" value="1"/>
</dbReference>
<dbReference type="EMBL" id="JAPNKA010000001">
    <property type="protein sequence ID" value="MCY1081314.1"/>
    <property type="molecule type" value="Genomic_DNA"/>
</dbReference>
<gene>
    <name evidence="2" type="ORF">OV287_43360</name>
</gene>
<reference evidence="2 3" key="1">
    <citation type="submission" date="2022-11" db="EMBL/GenBank/DDBJ databases">
        <title>Minimal conservation of predation-associated metabolite biosynthetic gene clusters underscores biosynthetic potential of Myxococcota including descriptions for ten novel species: Archangium lansinium sp. nov., Myxococcus landrumus sp. nov., Nannocystis bai.</title>
        <authorList>
            <person name="Ahearne A."/>
            <person name="Stevens C."/>
            <person name="Phillips K."/>
        </authorList>
    </citation>
    <scope>NUCLEOTIDE SEQUENCE [LARGE SCALE GENOMIC DNA]</scope>
    <source>
        <strain evidence="2 3">MIWBW</strain>
    </source>
</reference>
<comment type="caution">
    <text evidence="2">The sequence shown here is derived from an EMBL/GenBank/DDBJ whole genome shotgun (WGS) entry which is preliminary data.</text>
</comment>
<dbReference type="InterPro" id="IPR006311">
    <property type="entry name" value="TAT_signal"/>
</dbReference>
<protein>
    <submittedName>
        <fullName evidence="2">DUF4159 domain-containing protein</fullName>
    </submittedName>
</protein>
<dbReference type="Pfam" id="PF13709">
    <property type="entry name" value="DUF4159"/>
    <property type="match status" value="1"/>
</dbReference>
<evidence type="ECO:0000313" key="2">
    <source>
        <dbReference type="EMBL" id="MCY1081314.1"/>
    </source>
</evidence>
<dbReference type="InterPro" id="IPR025297">
    <property type="entry name" value="DUF4159"/>
</dbReference>
<sequence>MPVRPLSRRTLLLGSAALVPLLSGRARAFGEKSRFIPAVARHGGRWDARLSGLRRITWELQRRTSVEVLPDARPFALSSPDLFDYPFLYLGGDGAFPPFSEAEVENLRRYLTFGGFLLADANDGSDGEGFDASFRREMARVLPQSPLTPVPSGHVVFKSFFLLDSAPGRLLNKPQLLSANLGKRAAVMYSQNDLAGAWNRSEMGDYEFDVSPGGEPQRELAVRLGVNLCMYALCLDYKDDAVHLNLILNKRR</sequence>
<feature type="domain" description="DUF4159" evidence="1">
    <location>
        <begin position="41"/>
        <end position="233"/>
    </location>
</feature>
<dbReference type="Proteomes" id="UP001207654">
    <property type="component" value="Unassembled WGS sequence"/>
</dbReference>
<evidence type="ECO:0000313" key="3">
    <source>
        <dbReference type="Proteomes" id="UP001207654"/>
    </source>
</evidence>
<organism evidence="2 3">
    <name type="scientific">Archangium lansingense</name>
    <dbReference type="NCBI Taxonomy" id="2995310"/>
    <lineage>
        <taxon>Bacteria</taxon>
        <taxon>Pseudomonadati</taxon>
        <taxon>Myxococcota</taxon>
        <taxon>Myxococcia</taxon>
        <taxon>Myxococcales</taxon>
        <taxon>Cystobacterineae</taxon>
        <taxon>Archangiaceae</taxon>
        <taxon>Archangium</taxon>
    </lineage>
</organism>
<keyword evidence="3" id="KW-1185">Reference proteome</keyword>